<evidence type="ECO:0000256" key="1">
    <source>
        <dbReference type="ARBA" id="ARBA00022679"/>
    </source>
</evidence>
<dbReference type="PANTHER" id="PTHR43686">
    <property type="entry name" value="SULFURTRANSFERASE-RELATED"/>
    <property type="match status" value="1"/>
</dbReference>
<keyword evidence="1" id="KW-0808">Transferase</keyword>
<keyword evidence="4" id="KW-1185">Reference proteome</keyword>
<proteinExistence type="predicted"/>
<dbReference type="InterPro" id="IPR011063">
    <property type="entry name" value="TilS/TtcA_N"/>
</dbReference>
<dbReference type="InterPro" id="IPR035107">
    <property type="entry name" value="tRNA_thiolation_TtcA_Ctu1"/>
</dbReference>
<evidence type="ECO:0000313" key="3">
    <source>
        <dbReference type="EMBL" id="BDD86774.1"/>
    </source>
</evidence>
<name>A0ABM7W7B2_9BACT</name>
<reference evidence="3 4" key="1">
    <citation type="submission" date="2022-01" db="EMBL/GenBank/DDBJ databases">
        <title>Desulfofustis limnae sp. nov., a novel mesophilic sulfate-reducing bacterium isolated from marsh soil.</title>
        <authorList>
            <person name="Watanabe M."/>
            <person name="Takahashi A."/>
            <person name="Kojima H."/>
            <person name="Fukui M."/>
        </authorList>
    </citation>
    <scope>NUCLEOTIDE SEQUENCE [LARGE SCALE GENOMIC DNA]</scope>
    <source>
        <strain evidence="3 4">PPLL</strain>
    </source>
</reference>
<feature type="domain" description="tRNA(Ile)-lysidine/2-thiocytidine synthase N-terminal" evidence="2">
    <location>
        <begin position="47"/>
        <end position="212"/>
    </location>
</feature>
<dbReference type="PANTHER" id="PTHR43686:SF1">
    <property type="entry name" value="AMINOTRAN_5 DOMAIN-CONTAINING PROTEIN"/>
    <property type="match status" value="1"/>
</dbReference>
<accession>A0ABM7W7B2</accession>
<dbReference type="InterPro" id="IPR014729">
    <property type="entry name" value="Rossmann-like_a/b/a_fold"/>
</dbReference>
<evidence type="ECO:0000259" key="2">
    <source>
        <dbReference type="Pfam" id="PF01171"/>
    </source>
</evidence>
<protein>
    <submittedName>
        <fullName evidence="3">tRNA 2-thiocytidine biosynthesis protein TtcA</fullName>
    </submittedName>
</protein>
<evidence type="ECO:0000313" key="4">
    <source>
        <dbReference type="Proteomes" id="UP000830055"/>
    </source>
</evidence>
<dbReference type="Proteomes" id="UP000830055">
    <property type="component" value="Chromosome"/>
</dbReference>
<dbReference type="Gene3D" id="3.40.50.620">
    <property type="entry name" value="HUPs"/>
    <property type="match status" value="1"/>
</dbReference>
<dbReference type="SUPFAM" id="SSF52402">
    <property type="entry name" value="Adenine nucleotide alpha hydrolases-like"/>
    <property type="match status" value="1"/>
</dbReference>
<dbReference type="Pfam" id="PF01171">
    <property type="entry name" value="ATP_bind_3"/>
    <property type="match status" value="1"/>
</dbReference>
<sequence length="281" mass="31007">MGRCHPADREPLTLSSIMKTARIPAVINRKIGRAMHDWQMLSQGDRVLVAVSGGVDSLVTAWVLHLWRDKAPIDYDLETVHVLTAVAGQEEAGRRRAEAVGRCLRRWGLSYSVIPGLPLPPDQPPSCFLCARNRRTQLFDEARRRGCGKIAFGHHKDDLIETFFLNILYSGNISTMLPRQDLFGGRLGLIRILSYLDKHDVSMLAARAGIQPVASGCPLAGDTRRSMVRGVMEHIESLIPGAKNSVFAALDNVRHDYLLTAGRDSAWGVGVDSARHRGEGK</sequence>
<dbReference type="PIRSF" id="PIRSF004976">
    <property type="entry name" value="ATPase_YdaO"/>
    <property type="match status" value="1"/>
</dbReference>
<dbReference type="EMBL" id="AP025516">
    <property type="protein sequence ID" value="BDD86774.1"/>
    <property type="molecule type" value="Genomic_DNA"/>
</dbReference>
<gene>
    <name evidence="3" type="primary">ttcA</name>
    <name evidence="3" type="ORF">DPPLL_11390</name>
</gene>
<organism evidence="3 4">
    <name type="scientific">Desulfofustis limnaeus</name>
    <dbReference type="NCBI Taxonomy" id="2740163"/>
    <lineage>
        <taxon>Bacteria</taxon>
        <taxon>Pseudomonadati</taxon>
        <taxon>Thermodesulfobacteriota</taxon>
        <taxon>Desulfobulbia</taxon>
        <taxon>Desulfobulbales</taxon>
        <taxon>Desulfocapsaceae</taxon>
        <taxon>Desulfofustis</taxon>
    </lineage>
</organism>